<evidence type="ECO:0000256" key="3">
    <source>
        <dbReference type="ARBA" id="ARBA00021907"/>
    </source>
</evidence>
<dbReference type="InterPro" id="IPR004513">
    <property type="entry name" value="FtsX"/>
</dbReference>
<dbReference type="Pfam" id="PF02687">
    <property type="entry name" value="FtsX"/>
    <property type="match status" value="1"/>
</dbReference>
<gene>
    <name evidence="14" type="ORF">CVU83_00910</name>
</gene>
<dbReference type="InterPro" id="IPR040690">
    <property type="entry name" value="FtsX_ECD"/>
</dbReference>
<dbReference type="GO" id="GO:0005886">
    <property type="term" value="C:plasma membrane"/>
    <property type="evidence" value="ECO:0007669"/>
    <property type="project" value="UniProtKB-SubCell"/>
</dbReference>
<evidence type="ECO:0000259" key="12">
    <source>
        <dbReference type="Pfam" id="PF02687"/>
    </source>
</evidence>
<evidence type="ECO:0000256" key="7">
    <source>
        <dbReference type="ARBA" id="ARBA00022989"/>
    </source>
</evidence>
<evidence type="ECO:0000256" key="2">
    <source>
        <dbReference type="ARBA" id="ARBA00007379"/>
    </source>
</evidence>
<dbReference type="AlphaFoldDB" id="A0A2N2E2G8"/>
<dbReference type="EMBL" id="PHAH01000008">
    <property type="protein sequence ID" value="PKM88917.1"/>
    <property type="molecule type" value="Genomic_DNA"/>
</dbReference>
<evidence type="ECO:0000256" key="10">
    <source>
        <dbReference type="PIRNR" id="PIRNR003097"/>
    </source>
</evidence>
<evidence type="ECO:0000256" key="11">
    <source>
        <dbReference type="SAM" id="Phobius"/>
    </source>
</evidence>
<evidence type="ECO:0000256" key="9">
    <source>
        <dbReference type="ARBA" id="ARBA00023306"/>
    </source>
</evidence>
<feature type="transmembrane region" description="Helical" evidence="11">
    <location>
        <begin position="20"/>
        <end position="40"/>
    </location>
</feature>
<evidence type="ECO:0000256" key="5">
    <source>
        <dbReference type="ARBA" id="ARBA00022618"/>
    </source>
</evidence>
<dbReference type="Proteomes" id="UP000233325">
    <property type="component" value="Unassembled WGS sequence"/>
</dbReference>
<dbReference type="Gene3D" id="3.30.70.3040">
    <property type="match status" value="1"/>
</dbReference>
<reference evidence="14 15" key="1">
    <citation type="journal article" date="2017" name="ISME J.">
        <title>Potential for microbial H2 and metal transformations associated with novel bacteria and archaea in deep terrestrial subsurface sediments.</title>
        <authorList>
            <person name="Hernsdorf A.W."/>
            <person name="Amano Y."/>
            <person name="Miyakawa K."/>
            <person name="Ise K."/>
            <person name="Suzuki Y."/>
            <person name="Anantharaman K."/>
            <person name="Probst A."/>
            <person name="Burstein D."/>
            <person name="Thomas B.C."/>
            <person name="Banfield J.F."/>
        </authorList>
    </citation>
    <scope>NUCLEOTIDE SEQUENCE [LARGE SCALE GENOMIC DNA]</scope>
    <source>
        <strain evidence="14">HGW-Falkowbacteria-2</strain>
    </source>
</reference>
<dbReference type="InterPro" id="IPR003838">
    <property type="entry name" value="ABC3_permease_C"/>
</dbReference>
<proteinExistence type="inferred from homology"/>
<keyword evidence="7 11" id="KW-1133">Transmembrane helix</keyword>
<accession>A0A2N2E2G8</accession>
<evidence type="ECO:0000256" key="8">
    <source>
        <dbReference type="ARBA" id="ARBA00023136"/>
    </source>
</evidence>
<keyword evidence="4 10" id="KW-1003">Cell membrane</keyword>
<evidence type="ECO:0000313" key="15">
    <source>
        <dbReference type="Proteomes" id="UP000233325"/>
    </source>
</evidence>
<keyword evidence="5 10" id="KW-0132">Cell division</keyword>
<evidence type="ECO:0000256" key="4">
    <source>
        <dbReference type="ARBA" id="ARBA00022475"/>
    </source>
</evidence>
<evidence type="ECO:0000256" key="6">
    <source>
        <dbReference type="ARBA" id="ARBA00022692"/>
    </source>
</evidence>
<keyword evidence="6 11" id="KW-0812">Transmembrane</keyword>
<dbReference type="PIRSF" id="PIRSF003097">
    <property type="entry name" value="FtsX"/>
    <property type="match status" value="1"/>
</dbReference>
<dbReference type="Pfam" id="PF18075">
    <property type="entry name" value="FtsX_ECD"/>
    <property type="match status" value="1"/>
</dbReference>
<comment type="similarity">
    <text evidence="2 10">Belongs to the ABC-4 integral membrane protein family. FtsX subfamily.</text>
</comment>
<dbReference type="PANTHER" id="PTHR47755:SF1">
    <property type="entry name" value="CELL DIVISION PROTEIN FTSX"/>
    <property type="match status" value="1"/>
</dbReference>
<name>A0A2N2E2G8_9BACT</name>
<comment type="caution">
    <text evidence="14">The sequence shown here is derived from an EMBL/GenBank/DDBJ whole genome shotgun (WGS) entry which is preliminary data.</text>
</comment>
<evidence type="ECO:0000259" key="13">
    <source>
        <dbReference type="Pfam" id="PF18075"/>
    </source>
</evidence>
<evidence type="ECO:0000313" key="14">
    <source>
        <dbReference type="EMBL" id="PKM88917.1"/>
    </source>
</evidence>
<feature type="transmembrane region" description="Helical" evidence="11">
    <location>
        <begin position="273"/>
        <end position="296"/>
    </location>
</feature>
<keyword evidence="9 10" id="KW-0131">Cell cycle</keyword>
<feature type="transmembrane region" description="Helical" evidence="11">
    <location>
        <begin position="176"/>
        <end position="196"/>
    </location>
</feature>
<feature type="domain" description="FtsX extracellular" evidence="13">
    <location>
        <begin position="58"/>
        <end position="147"/>
    </location>
</feature>
<dbReference type="GO" id="GO:0051301">
    <property type="term" value="P:cell division"/>
    <property type="evidence" value="ECO:0007669"/>
    <property type="project" value="UniProtKB-KW"/>
</dbReference>
<evidence type="ECO:0000256" key="1">
    <source>
        <dbReference type="ARBA" id="ARBA00004651"/>
    </source>
</evidence>
<feature type="domain" description="ABC3 transporter permease C-terminal" evidence="12">
    <location>
        <begin position="179"/>
        <end position="299"/>
    </location>
</feature>
<comment type="subcellular location">
    <subcellularLocation>
        <location evidence="1">Cell membrane</location>
        <topology evidence="1">Multi-pass membrane protein</topology>
    </subcellularLocation>
</comment>
<keyword evidence="8 10" id="KW-0472">Membrane</keyword>
<feature type="transmembrane region" description="Helical" evidence="11">
    <location>
        <begin position="217"/>
        <end position="244"/>
    </location>
</feature>
<protein>
    <recommendedName>
        <fullName evidence="3 10">Cell division protein FtsX</fullName>
    </recommendedName>
</protein>
<sequence>MLSFLRIIKFSLQDIARNVWLSIVTVTILLIALFSINTMLTVSAVSDNAVRAVKEKIDISLYLKPDASENDITALRERLTGMPEIKSVAYISKQDALRTFTSRYQDNPDITQSLRELGNNPLSPSLAIVPTDFENTGNLINTLRQLDSDIIDSRDFTDNSSIVTKIQTITQRVNEIGLIIIAIFIITSLLVVYNSIRVAVYTHKKEIEIMRLVGASNFFVYMPFLFSAFIYALVAVLIMIAIFYPFLTLLQPYLEVFLAGYNVDLLEYFVYNFWPIFGAQFGAVFFITFVASYFAVRKYVR</sequence>
<dbReference type="PANTHER" id="PTHR47755">
    <property type="entry name" value="CELL DIVISION PROTEIN FTSX"/>
    <property type="match status" value="1"/>
</dbReference>
<organism evidence="14 15">
    <name type="scientific">Candidatus Falkowbacteria bacterium HGW-Falkowbacteria-2</name>
    <dbReference type="NCBI Taxonomy" id="2013769"/>
    <lineage>
        <taxon>Bacteria</taxon>
        <taxon>Candidatus Falkowiibacteriota</taxon>
    </lineage>
</organism>